<protein>
    <submittedName>
        <fullName evidence="10">Acyl-CoA dehydrogenase</fullName>
    </submittedName>
</protein>
<dbReference type="InterPro" id="IPR036250">
    <property type="entry name" value="AcylCo_DH-like_C"/>
</dbReference>
<dbReference type="Pfam" id="PF02770">
    <property type="entry name" value="Acyl-CoA_dh_M"/>
    <property type="match status" value="1"/>
</dbReference>
<keyword evidence="5 6" id="KW-0560">Oxidoreductase</keyword>
<dbReference type="OrthoDB" id="3778631at2"/>
<name>A0A1H6E3I6_9ACTN</name>
<feature type="domain" description="Acyl-CoA oxidase/dehydrogenase middle" evidence="8">
    <location>
        <begin position="137"/>
        <end position="232"/>
    </location>
</feature>
<evidence type="ECO:0000256" key="2">
    <source>
        <dbReference type="ARBA" id="ARBA00009347"/>
    </source>
</evidence>
<evidence type="ECO:0000256" key="6">
    <source>
        <dbReference type="RuleBase" id="RU362125"/>
    </source>
</evidence>
<accession>A0A1H6E3I6</accession>
<dbReference type="Gene3D" id="2.40.110.10">
    <property type="entry name" value="Butyryl-CoA Dehydrogenase, subunit A, domain 2"/>
    <property type="match status" value="1"/>
</dbReference>
<reference evidence="11" key="1">
    <citation type="submission" date="2016-10" db="EMBL/GenBank/DDBJ databases">
        <authorList>
            <person name="Varghese N."/>
            <person name="Submissions S."/>
        </authorList>
    </citation>
    <scope>NUCLEOTIDE SEQUENCE [LARGE SCALE GENOMIC DNA]</scope>
    <source>
        <strain evidence="11">DSM 43163</strain>
    </source>
</reference>
<dbReference type="Gene3D" id="1.20.140.10">
    <property type="entry name" value="Butyryl-CoA Dehydrogenase, subunit A, domain 3"/>
    <property type="match status" value="1"/>
</dbReference>
<dbReference type="InterPro" id="IPR006091">
    <property type="entry name" value="Acyl-CoA_Oxase/DH_mid-dom"/>
</dbReference>
<keyword evidence="4 6" id="KW-0274">FAD</keyword>
<dbReference type="GO" id="GO:0005886">
    <property type="term" value="C:plasma membrane"/>
    <property type="evidence" value="ECO:0007669"/>
    <property type="project" value="TreeGrafter"/>
</dbReference>
<dbReference type="InterPro" id="IPR052161">
    <property type="entry name" value="Mycobact_Acyl-CoA_DH"/>
</dbReference>
<dbReference type="Proteomes" id="UP000236723">
    <property type="component" value="Unassembled WGS sequence"/>
</dbReference>
<dbReference type="FunFam" id="2.40.110.10:FF:000011">
    <property type="entry name" value="Acyl-CoA dehydrogenase FadE34"/>
    <property type="match status" value="1"/>
</dbReference>
<dbReference type="InterPro" id="IPR009100">
    <property type="entry name" value="AcylCoA_DH/oxidase_NM_dom_sf"/>
</dbReference>
<evidence type="ECO:0000259" key="9">
    <source>
        <dbReference type="Pfam" id="PF02771"/>
    </source>
</evidence>
<dbReference type="InterPro" id="IPR009075">
    <property type="entry name" value="AcylCo_DH/oxidase_C"/>
</dbReference>
<dbReference type="AlphaFoldDB" id="A0A1H6E3I6"/>
<evidence type="ECO:0000259" key="8">
    <source>
        <dbReference type="Pfam" id="PF02770"/>
    </source>
</evidence>
<dbReference type="InterPro" id="IPR037069">
    <property type="entry name" value="AcylCoA_DH/ox_N_sf"/>
</dbReference>
<feature type="domain" description="Acyl-CoA dehydrogenase/oxidase C-terminal" evidence="7">
    <location>
        <begin position="244"/>
        <end position="390"/>
    </location>
</feature>
<dbReference type="InterPro" id="IPR046373">
    <property type="entry name" value="Acyl-CoA_Oxase/DH_mid-dom_sf"/>
</dbReference>
<dbReference type="GO" id="GO:0050660">
    <property type="term" value="F:flavin adenine dinucleotide binding"/>
    <property type="evidence" value="ECO:0007669"/>
    <property type="project" value="InterPro"/>
</dbReference>
<keyword evidence="11" id="KW-1185">Reference proteome</keyword>
<evidence type="ECO:0000256" key="3">
    <source>
        <dbReference type="ARBA" id="ARBA00022630"/>
    </source>
</evidence>
<dbReference type="SUPFAM" id="SSF56645">
    <property type="entry name" value="Acyl-CoA dehydrogenase NM domain-like"/>
    <property type="match status" value="1"/>
</dbReference>
<evidence type="ECO:0000313" key="10">
    <source>
        <dbReference type="EMBL" id="SEG91859.1"/>
    </source>
</evidence>
<dbReference type="PANTHER" id="PTHR43292:SF3">
    <property type="entry name" value="ACYL-COA DEHYDROGENASE FADE29"/>
    <property type="match status" value="1"/>
</dbReference>
<comment type="similarity">
    <text evidence="2 6">Belongs to the acyl-CoA dehydrogenase family.</text>
</comment>
<dbReference type="EMBL" id="FNVO01000031">
    <property type="protein sequence ID" value="SEG91859.1"/>
    <property type="molecule type" value="Genomic_DNA"/>
</dbReference>
<evidence type="ECO:0000256" key="5">
    <source>
        <dbReference type="ARBA" id="ARBA00023002"/>
    </source>
</evidence>
<organism evidence="10 11">
    <name type="scientific">Thermomonospora echinospora</name>
    <dbReference type="NCBI Taxonomy" id="1992"/>
    <lineage>
        <taxon>Bacteria</taxon>
        <taxon>Bacillati</taxon>
        <taxon>Actinomycetota</taxon>
        <taxon>Actinomycetes</taxon>
        <taxon>Streptosporangiales</taxon>
        <taxon>Thermomonosporaceae</taxon>
        <taxon>Thermomonospora</taxon>
    </lineage>
</organism>
<evidence type="ECO:0000256" key="1">
    <source>
        <dbReference type="ARBA" id="ARBA00001974"/>
    </source>
</evidence>
<sequence>MSGLEEFRSRVEAFLGARYPRRPEMLRHGQGDDSLVGAAFRDSDDEVGDLQRARDYQRELFDAGLAWLGGPVEYGGAGLGAEERRAFAEIVRRYDVPDVNGLLVGQQIIAPAILAHGSAGQRARLLPALWSGELVGCQLFSEPGAGSDLASLRTRARRTDGGWRVDGQKVWSSGAHLAHVGELLARTSPDPASRTRGLTMFLLGMDSLGVTVRPLRQMTGTAHFCEVFLDDVFVPDDAVLGEVGGGWAVANVSLNSERDNFGDEGANLFIRLLDRLVLLGQEIGATEDPDVRDRLADGYIRHVIGQVLPASLENAVPEVAAAGASLVKLFATDADRRLAQLALDILGPALVADTGAWGTYAWSRVLLGIHATRIAGGTDEIQRNILAERALGLPREARSFQGGR</sequence>
<dbReference type="InterPro" id="IPR013786">
    <property type="entry name" value="AcylCoA_DH/ox_N"/>
</dbReference>
<dbReference type="SUPFAM" id="SSF47203">
    <property type="entry name" value="Acyl-CoA dehydrogenase C-terminal domain-like"/>
    <property type="match status" value="1"/>
</dbReference>
<evidence type="ECO:0000259" key="7">
    <source>
        <dbReference type="Pfam" id="PF00441"/>
    </source>
</evidence>
<dbReference type="Gene3D" id="1.10.540.10">
    <property type="entry name" value="Acyl-CoA dehydrogenase/oxidase, N-terminal domain"/>
    <property type="match status" value="1"/>
</dbReference>
<dbReference type="RefSeq" id="WP_103944291.1">
    <property type="nucleotide sequence ID" value="NZ_FNVO01000031.1"/>
</dbReference>
<evidence type="ECO:0000256" key="4">
    <source>
        <dbReference type="ARBA" id="ARBA00022827"/>
    </source>
</evidence>
<feature type="domain" description="Acyl-CoA dehydrogenase/oxidase N-terminal" evidence="9">
    <location>
        <begin position="54"/>
        <end position="133"/>
    </location>
</feature>
<keyword evidence="3 6" id="KW-0285">Flavoprotein</keyword>
<dbReference type="Pfam" id="PF00441">
    <property type="entry name" value="Acyl-CoA_dh_1"/>
    <property type="match status" value="1"/>
</dbReference>
<dbReference type="PANTHER" id="PTHR43292">
    <property type="entry name" value="ACYL-COA DEHYDROGENASE"/>
    <property type="match status" value="1"/>
</dbReference>
<proteinExistence type="inferred from homology"/>
<dbReference type="GO" id="GO:0016627">
    <property type="term" value="F:oxidoreductase activity, acting on the CH-CH group of donors"/>
    <property type="evidence" value="ECO:0007669"/>
    <property type="project" value="InterPro"/>
</dbReference>
<comment type="cofactor">
    <cofactor evidence="1 6">
        <name>FAD</name>
        <dbReference type="ChEBI" id="CHEBI:57692"/>
    </cofactor>
</comment>
<dbReference type="Pfam" id="PF02771">
    <property type="entry name" value="Acyl-CoA_dh_N"/>
    <property type="match status" value="1"/>
</dbReference>
<evidence type="ECO:0000313" key="11">
    <source>
        <dbReference type="Proteomes" id="UP000236723"/>
    </source>
</evidence>
<gene>
    <name evidence="10" type="ORF">SAMN04489712_1314</name>
</gene>